<sequence>MDIKMSRFFSYLFMLIIFNNPILAKKINNTCSVCEKKCGESFHYKKKWTPAEIRLEMNNNKHLVFERSGDSILKLYLDDAVMTYTKDTLKVTEMNLEEQRENPFYTVKHYFNFSYKGDRIFRIGCYCCAECGKKCE</sequence>
<evidence type="ECO:0000313" key="2">
    <source>
        <dbReference type="Proteomes" id="UP000291236"/>
    </source>
</evidence>
<dbReference type="AlphaFoldDB" id="A0A4P2VV66"/>
<gene>
    <name evidence="1" type="ORF">JCM31447_18580</name>
</gene>
<protein>
    <submittedName>
        <fullName evidence="1">Uncharacterized protein</fullName>
    </submittedName>
</protein>
<organism evidence="1 2">
    <name type="scientific">Fluviispira sanaruensis</name>
    <dbReference type="NCBI Taxonomy" id="2493639"/>
    <lineage>
        <taxon>Bacteria</taxon>
        <taxon>Pseudomonadati</taxon>
        <taxon>Bdellovibrionota</taxon>
        <taxon>Oligoflexia</taxon>
        <taxon>Silvanigrellales</taxon>
        <taxon>Silvanigrellaceae</taxon>
        <taxon>Fluviispira</taxon>
    </lineage>
</organism>
<accession>A0A4P2VV66</accession>
<dbReference type="Proteomes" id="UP000291236">
    <property type="component" value="Chromosome"/>
</dbReference>
<proteinExistence type="predicted"/>
<dbReference type="KEGG" id="sbf:JCM31447_18580"/>
<name>A0A4P2VV66_FLUSA</name>
<evidence type="ECO:0000313" key="1">
    <source>
        <dbReference type="EMBL" id="BBH53415.1"/>
    </source>
</evidence>
<keyword evidence="2" id="KW-1185">Reference proteome</keyword>
<reference evidence="1 2" key="1">
    <citation type="submission" date="2018-12" db="EMBL/GenBank/DDBJ databases">
        <title>Rubrispira sanarue gen. nov., sp., nov., a member of the order Silvanigrellales, isolated from a brackish lake in Hamamatsu Japan.</title>
        <authorList>
            <person name="Maejima Y."/>
            <person name="Iino T."/>
            <person name="Muraguchi Y."/>
            <person name="Fukuda K."/>
            <person name="Nojiri H."/>
            <person name="Ohkuma M."/>
            <person name="Moriuchi R."/>
            <person name="Dohra H."/>
            <person name="Kimbara K."/>
            <person name="Shintani M."/>
        </authorList>
    </citation>
    <scope>NUCLEOTIDE SEQUENCE [LARGE SCALE GENOMIC DNA]</scope>
    <source>
        <strain evidence="1 2">RF1110005</strain>
    </source>
</reference>
<dbReference type="EMBL" id="AP019368">
    <property type="protein sequence ID" value="BBH53415.1"/>
    <property type="molecule type" value="Genomic_DNA"/>
</dbReference>